<accession>A0A7T8JK27</accession>
<keyword evidence="2" id="KW-0496">Mitochondrion</keyword>
<dbReference type="GeneID" id="67145418"/>
<proteinExistence type="predicted"/>
<dbReference type="AlphaFoldDB" id="A0A7T8JK27"/>
<keyword evidence="1" id="KW-0812">Transmembrane</keyword>
<feature type="transmembrane region" description="Helical" evidence="1">
    <location>
        <begin position="76"/>
        <end position="97"/>
    </location>
</feature>
<keyword evidence="1" id="KW-1133">Transmembrane helix</keyword>
<reference evidence="2" key="1">
    <citation type="submission" date="2020-11" db="EMBL/GenBank/DDBJ databases">
        <title>Combining integrative taxonomy and mitogenome sequencing of Thuricola similis Bock, 1963 (Peritrichia, Vaginicolidae) provides a full redescription of this poorly known ciliate and new insights into the evolutionary relationships among Oligohymenophorea subclasses.</title>
        <authorList>
            <person name="Liao W."/>
            <person name="Campello-Nunes P.H."/>
            <person name="Gammuto L."/>
            <person name="Viana T.A."/>
            <person name="de Oliveira Marchesini R."/>
            <person name="da Silva Pavia T."/>
            <person name="da Silva-Neto I.D."/>
            <person name="Modeo L."/>
            <person name="Petroni G."/>
        </authorList>
    </citation>
    <scope>NUCLEOTIDE SEQUENCE</scope>
    <source>
        <strain evidence="2">CUIT</strain>
    </source>
</reference>
<gene>
    <name evidence="2" type="primary">ymf57</name>
    <name evidence="2" type="ORF">TSIM_25</name>
</gene>
<evidence type="ECO:0000313" key="2">
    <source>
        <dbReference type="EMBL" id="QQP22136.1"/>
    </source>
</evidence>
<keyword evidence="1" id="KW-0472">Membrane</keyword>
<dbReference type="EMBL" id="MW221262">
    <property type="protein sequence ID" value="QQP22136.1"/>
    <property type="molecule type" value="Genomic_DNA"/>
</dbReference>
<dbReference type="RefSeq" id="YP_010147325.1">
    <property type="nucleotide sequence ID" value="NC_057079.1"/>
</dbReference>
<protein>
    <submittedName>
        <fullName evidence="2">Ymf57-like protein</fullName>
    </submittedName>
</protein>
<sequence length="98" mass="11908">MLAYIFKYKYYRTIKNGLLVDYIIKKFVITTWTTTLIQFNNIFNDKYLIEYTAKLFYQTYILMLNFLTQLQNMSSIYLVNFIVITTITIVLLFNLWLI</sequence>
<geneLocation type="mitochondrion" evidence="2"/>
<organism evidence="2">
    <name type="scientific">Thuricola similis</name>
    <dbReference type="NCBI Taxonomy" id="2784598"/>
    <lineage>
        <taxon>Eukaryota</taxon>
        <taxon>Sar</taxon>
        <taxon>Alveolata</taxon>
        <taxon>Ciliophora</taxon>
        <taxon>Intramacronucleata</taxon>
        <taxon>Oligohymenophorea</taxon>
        <taxon>Peritrichia</taxon>
        <taxon>Sessilida</taxon>
        <taxon>Vaginicolidae</taxon>
        <taxon>Thuricola</taxon>
    </lineage>
</organism>
<name>A0A7T8JK27_9CILI</name>
<evidence type="ECO:0000256" key="1">
    <source>
        <dbReference type="SAM" id="Phobius"/>
    </source>
</evidence>